<evidence type="ECO:0000313" key="3">
    <source>
        <dbReference type="Proteomes" id="UP001501736"/>
    </source>
</evidence>
<keyword evidence="2" id="KW-0378">Hydrolase</keyword>
<comment type="caution">
    <text evidence="2">The sequence shown here is derived from an EMBL/GenBank/DDBJ whole genome shotgun (WGS) entry which is preliminary data.</text>
</comment>
<keyword evidence="3" id="KW-1185">Reference proteome</keyword>
<evidence type="ECO:0000259" key="1">
    <source>
        <dbReference type="PROSITE" id="PS51462"/>
    </source>
</evidence>
<accession>A0ABP6RL88</accession>
<dbReference type="GO" id="GO:0016787">
    <property type="term" value="F:hydrolase activity"/>
    <property type="evidence" value="ECO:0007669"/>
    <property type="project" value="UniProtKB-KW"/>
</dbReference>
<dbReference type="CDD" id="cd03674">
    <property type="entry name" value="NUDIX_Hydrolase"/>
    <property type="match status" value="1"/>
</dbReference>
<protein>
    <submittedName>
        <fullName evidence="2">NUDIX hydrolase</fullName>
    </submittedName>
</protein>
<proteinExistence type="predicted"/>
<evidence type="ECO:0000313" key="2">
    <source>
        <dbReference type="EMBL" id="GAA3286462.1"/>
    </source>
</evidence>
<reference evidence="3" key="1">
    <citation type="journal article" date="2019" name="Int. J. Syst. Evol. Microbiol.">
        <title>The Global Catalogue of Microorganisms (GCM) 10K type strain sequencing project: providing services to taxonomists for standard genome sequencing and annotation.</title>
        <authorList>
            <consortium name="The Broad Institute Genomics Platform"/>
            <consortium name="The Broad Institute Genome Sequencing Center for Infectious Disease"/>
            <person name="Wu L."/>
            <person name="Ma J."/>
        </authorList>
    </citation>
    <scope>NUCLEOTIDE SEQUENCE [LARGE SCALE GENOMIC DNA]</scope>
    <source>
        <strain evidence="3">JCM 11483</strain>
    </source>
</reference>
<organism evidence="2 3">
    <name type="scientific">Nesterenkonia halobia</name>
    <dbReference type="NCBI Taxonomy" id="37922"/>
    <lineage>
        <taxon>Bacteria</taxon>
        <taxon>Bacillati</taxon>
        <taxon>Actinomycetota</taxon>
        <taxon>Actinomycetes</taxon>
        <taxon>Micrococcales</taxon>
        <taxon>Micrococcaceae</taxon>
        <taxon>Nesterenkonia</taxon>
    </lineage>
</organism>
<sequence length="189" mass="20663">MPTTSPSALTTAFAEDLDAWRPVDAGQDDLRRRYLDLLAQGDEAWRRQPRPEHLTASCFVFDASFSHVLLCFHGKGRFWVQLGGHIEDDDASVADAAFREVAEESGLGAITPVRRAPADLNIHSLGSGFTRCTAHWDVGFAAVASRDAEILVSEESDDVAWWPVDALPDGIADQFDQRLATVLAELGRG</sequence>
<dbReference type="InterPro" id="IPR000086">
    <property type="entry name" value="NUDIX_hydrolase_dom"/>
</dbReference>
<dbReference type="Proteomes" id="UP001501736">
    <property type="component" value="Unassembled WGS sequence"/>
</dbReference>
<dbReference type="InterPro" id="IPR015797">
    <property type="entry name" value="NUDIX_hydrolase-like_dom_sf"/>
</dbReference>
<gene>
    <name evidence="2" type="ORF">GCM10020260_21250</name>
</gene>
<dbReference type="Gene3D" id="3.90.79.10">
    <property type="entry name" value="Nucleoside Triphosphate Pyrophosphohydrolase"/>
    <property type="match status" value="1"/>
</dbReference>
<name>A0ABP6RL88_9MICC</name>
<dbReference type="Pfam" id="PF00293">
    <property type="entry name" value="NUDIX"/>
    <property type="match status" value="1"/>
</dbReference>
<feature type="domain" description="Nudix hydrolase" evidence="1">
    <location>
        <begin position="51"/>
        <end position="185"/>
    </location>
</feature>
<dbReference type="PROSITE" id="PS51462">
    <property type="entry name" value="NUDIX"/>
    <property type="match status" value="1"/>
</dbReference>
<dbReference type="SUPFAM" id="SSF55811">
    <property type="entry name" value="Nudix"/>
    <property type="match status" value="1"/>
</dbReference>
<dbReference type="RefSeq" id="WP_344721143.1">
    <property type="nucleotide sequence ID" value="NZ_BAAAYG010000009.1"/>
</dbReference>
<dbReference type="EMBL" id="BAAAYG010000009">
    <property type="protein sequence ID" value="GAA3286462.1"/>
    <property type="molecule type" value="Genomic_DNA"/>
</dbReference>